<feature type="non-terminal residue" evidence="2">
    <location>
        <position position="294"/>
    </location>
</feature>
<keyword evidence="3" id="KW-1185">Reference proteome</keyword>
<organism evidence="2 3">
    <name type="scientific">Scytalidium lignicola</name>
    <name type="common">Hyphomycete</name>
    <dbReference type="NCBI Taxonomy" id="5539"/>
    <lineage>
        <taxon>Eukaryota</taxon>
        <taxon>Fungi</taxon>
        <taxon>Dikarya</taxon>
        <taxon>Ascomycota</taxon>
        <taxon>Pezizomycotina</taxon>
        <taxon>Leotiomycetes</taxon>
        <taxon>Leotiomycetes incertae sedis</taxon>
        <taxon>Scytalidium</taxon>
    </lineage>
</organism>
<evidence type="ECO:0000313" key="3">
    <source>
        <dbReference type="Proteomes" id="UP000258309"/>
    </source>
</evidence>
<protein>
    <recommendedName>
        <fullName evidence="4">Transglycosylase SLT domain-containing protein</fullName>
    </recommendedName>
</protein>
<reference evidence="2 3" key="1">
    <citation type="submission" date="2018-05" db="EMBL/GenBank/DDBJ databases">
        <title>Draft genome sequence of Scytalidium lignicola DSM 105466, a ubiquitous saprotrophic fungus.</title>
        <authorList>
            <person name="Buettner E."/>
            <person name="Gebauer A.M."/>
            <person name="Hofrichter M."/>
            <person name="Liers C."/>
            <person name="Kellner H."/>
        </authorList>
    </citation>
    <scope>NUCLEOTIDE SEQUENCE [LARGE SCALE GENOMIC DNA]</scope>
    <source>
        <strain evidence="2 3">DSM 105466</strain>
    </source>
</reference>
<sequence>MFKLLVTTFTLLALSSAVPTSKHGPPTFPTDNNYTITTNGRHGNGAGPHKITQSSVKRAGEIAKFIKARQGYGTASGAALNWYSSDFNTGGSGYDDPNYYYCFGGSAADFPPFENWMNFYDMFDLNQNTQMVYEESGPIQGAIWNAIVSVSESALVDARFILAIIMQESTGNVYVPCTGYENCGLMQGTSDISYLPTLKDLISASPGSISFDSNNVQGSITQMVIDGTQGTSGGPGLVQWLIDWDYDYGVSANTNGNPYNVARGYNSGSIDFNNLNDGFDSTASYVSDIANSTL</sequence>
<feature type="non-terminal residue" evidence="2">
    <location>
        <position position="1"/>
    </location>
</feature>
<accession>A0A3E2H2B8</accession>
<dbReference type="AlphaFoldDB" id="A0A3E2H2B8"/>
<dbReference type="EMBL" id="NCSJ02000201">
    <property type="protein sequence ID" value="RFU27540.1"/>
    <property type="molecule type" value="Genomic_DNA"/>
</dbReference>
<comment type="caution">
    <text evidence="2">The sequence shown here is derived from an EMBL/GenBank/DDBJ whole genome shotgun (WGS) entry which is preliminary data.</text>
</comment>
<evidence type="ECO:0000313" key="2">
    <source>
        <dbReference type="EMBL" id="RFU27540.1"/>
    </source>
</evidence>
<feature type="signal peptide" evidence="1">
    <location>
        <begin position="1"/>
        <end position="17"/>
    </location>
</feature>
<keyword evidence="1" id="KW-0732">Signal</keyword>
<feature type="chain" id="PRO_5017616487" description="Transglycosylase SLT domain-containing protein" evidence="1">
    <location>
        <begin position="18"/>
        <end position="294"/>
    </location>
</feature>
<gene>
    <name evidence="2" type="ORF">B7463_g8799</name>
</gene>
<evidence type="ECO:0000256" key="1">
    <source>
        <dbReference type="SAM" id="SignalP"/>
    </source>
</evidence>
<dbReference type="Gene3D" id="1.10.530.10">
    <property type="match status" value="1"/>
</dbReference>
<proteinExistence type="predicted"/>
<dbReference type="Proteomes" id="UP000258309">
    <property type="component" value="Unassembled WGS sequence"/>
</dbReference>
<dbReference type="OMA" id="KLTTPCP"/>
<name>A0A3E2H2B8_SCYLI</name>
<evidence type="ECO:0008006" key="4">
    <source>
        <dbReference type="Google" id="ProtNLM"/>
    </source>
</evidence>
<dbReference type="OrthoDB" id="1193027at2759"/>